<dbReference type="EMBL" id="PPEI02000003">
    <property type="protein sequence ID" value="PWN64349.1"/>
    <property type="molecule type" value="Genomic_DNA"/>
</dbReference>
<keyword evidence="4" id="KW-1185">Reference proteome</keyword>
<dbReference type="OrthoDB" id="9800604at2"/>
<comment type="caution">
    <text evidence="3">The sequence shown here is derived from an EMBL/GenBank/DDBJ whole genome shotgun (WGS) entry which is preliminary data.</text>
</comment>
<sequence>MKILIQSILFILLAAVLFPFFYLLIKEVSRRILRSEIRFEKKLREDLQQKSSRYYKEINSLNSKNKILKNKLLRIEYLLKERIHKNAIVTYETTNKGVDTFVALVINNSRNKMEIEIFDIECDFFAKHRELVLWCEKMGNEYFIADIQGGNGNGHGEIAMKKLIELAEKENISKIIGELVPADFLNRDRQIAFYEKMGFNIYLNDSRTEGYIEKKI</sequence>
<organism evidence="3 4">
    <name type="scientific">Chryseobacterium oncorhynchi</name>
    <dbReference type="NCBI Taxonomy" id="741074"/>
    <lineage>
        <taxon>Bacteria</taxon>
        <taxon>Pseudomonadati</taxon>
        <taxon>Bacteroidota</taxon>
        <taxon>Flavobacteriia</taxon>
        <taxon>Flavobacteriales</taxon>
        <taxon>Weeksellaceae</taxon>
        <taxon>Chryseobacterium group</taxon>
        <taxon>Chryseobacterium</taxon>
    </lineage>
</organism>
<accession>A0A316WT61</accession>
<dbReference type="InterPro" id="IPR016181">
    <property type="entry name" value="Acyl_CoA_acyltransferase"/>
</dbReference>
<reference evidence="3" key="1">
    <citation type="submission" date="2018-04" db="EMBL/GenBank/DDBJ databases">
        <title>Draft Genome Sequences of Chryseobacterium lactis NCTC11390T isolated from milk, Chryseobacterium oncorhynchi 701B-08T from rainbow trout, and Chryseobacterium viscerum 687B-08T from diseased fish.</title>
        <authorList>
            <person name="Jeong J.-J."/>
            <person name="Lee Y.J."/>
            <person name="Pathiraja D."/>
            <person name="Park B."/>
            <person name="Choi I.-G."/>
            <person name="Kim K.D."/>
        </authorList>
    </citation>
    <scope>NUCLEOTIDE SEQUENCE [LARGE SCALE GENOMIC DNA]</scope>
    <source>
        <strain evidence="3">701B-08</strain>
    </source>
</reference>
<dbReference type="AlphaFoldDB" id="A0A316WT61"/>
<dbReference type="Gene3D" id="3.40.630.30">
    <property type="match status" value="1"/>
</dbReference>
<protein>
    <submittedName>
        <fullName evidence="3">Uncharacterized protein</fullName>
    </submittedName>
</protein>
<keyword evidence="2" id="KW-0472">Membrane</keyword>
<proteinExistence type="predicted"/>
<evidence type="ECO:0000313" key="3">
    <source>
        <dbReference type="EMBL" id="PWN64349.1"/>
    </source>
</evidence>
<evidence type="ECO:0000256" key="2">
    <source>
        <dbReference type="SAM" id="Phobius"/>
    </source>
</evidence>
<evidence type="ECO:0000313" key="4">
    <source>
        <dbReference type="Proteomes" id="UP000236182"/>
    </source>
</evidence>
<name>A0A316WT61_9FLAO</name>
<feature type="transmembrane region" description="Helical" evidence="2">
    <location>
        <begin position="6"/>
        <end position="25"/>
    </location>
</feature>
<evidence type="ECO:0000256" key="1">
    <source>
        <dbReference type="SAM" id="Coils"/>
    </source>
</evidence>
<dbReference type="RefSeq" id="WP_109620787.1">
    <property type="nucleotide sequence ID" value="NZ_PPEI02000003.1"/>
</dbReference>
<gene>
    <name evidence="3" type="ORF">C1638_010590</name>
</gene>
<dbReference type="SUPFAM" id="SSF55729">
    <property type="entry name" value="Acyl-CoA N-acyltransferases (Nat)"/>
    <property type="match status" value="1"/>
</dbReference>
<keyword evidence="2" id="KW-0812">Transmembrane</keyword>
<keyword evidence="1" id="KW-0175">Coiled coil</keyword>
<feature type="coiled-coil region" evidence="1">
    <location>
        <begin position="30"/>
        <end position="64"/>
    </location>
</feature>
<dbReference type="Proteomes" id="UP000236182">
    <property type="component" value="Unassembled WGS sequence"/>
</dbReference>
<keyword evidence="2" id="KW-1133">Transmembrane helix</keyword>